<organism evidence="1 2">
    <name type="scientific">Lactuca virosa</name>
    <dbReference type="NCBI Taxonomy" id="75947"/>
    <lineage>
        <taxon>Eukaryota</taxon>
        <taxon>Viridiplantae</taxon>
        <taxon>Streptophyta</taxon>
        <taxon>Embryophyta</taxon>
        <taxon>Tracheophyta</taxon>
        <taxon>Spermatophyta</taxon>
        <taxon>Magnoliopsida</taxon>
        <taxon>eudicotyledons</taxon>
        <taxon>Gunneridae</taxon>
        <taxon>Pentapetalae</taxon>
        <taxon>asterids</taxon>
        <taxon>campanulids</taxon>
        <taxon>Asterales</taxon>
        <taxon>Asteraceae</taxon>
        <taxon>Cichorioideae</taxon>
        <taxon>Cichorieae</taxon>
        <taxon>Lactucinae</taxon>
        <taxon>Lactuca</taxon>
    </lineage>
</organism>
<dbReference type="AlphaFoldDB" id="A0AAU9PQ03"/>
<comment type="caution">
    <text evidence="1">The sequence shown here is derived from an EMBL/GenBank/DDBJ whole genome shotgun (WGS) entry which is preliminary data.</text>
</comment>
<evidence type="ECO:0000313" key="2">
    <source>
        <dbReference type="Proteomes" id="UP001157418"/>
    </source>
</evidence>
<name>A0AAU9PQ03_9ASTR</name>
<proteinExistence type="predicted"/>
<accession>A0AAU9PQ03</accession>
<dbReference type="EMBL" id="CAKMRJ010005745">
    <property type="protein sequence ID" value="CAH1452320.1"/>
    <property type="molecule type" value="Genomic_DNA"/>
</dbReference>
<sequence length="100" mass="11574">MLLSQLILHLARIGLYKTFFAKIIKSIVQEIDLGTDSIPLPYHPRFKFGADHYLVNCNNRVVIKGAKLMEEKMLLKQETSNGKRSGTVEESWISRWIQQQ</sequence>
<evidence type="ECO:0000313" key="1">
    <source>
        <dbReference type="EMBL" id="CAH1452320.1"/>
    </source>
</evidence>
<keyword evidence="2" id="KW-1185">Reference proteome</keyword>
<gene>
    <name evidence="1" type="ORF">LVIROSA_LOCUS37624</name>
</gene>
<dbReference type="Proteomes" id="UP001157418">
    <property type="component" value="Unassembled WGS sequence"/>
</dbReference>
<reference evidence="1 2" key="1">
    <citation type="submission" date="2022-01" db="EMBL/GenBank/DDBJ databases">
        <authorList>
            <person name="Xiong W."/>
            <person name="Schranz E."/>
        </authorList>
    </citation>
    <scope>NUCLEOTIDE SEQUENCE [LARGE SCALE GENOMIC DNA]</scope>
</reference>
<protein>
    <submittedName>
        <fullName evidence="1">Uncharacterized protein</fullName>
    </submittedName>
</protein>